<feature type="domain" description="HNH nuclease" evidence="3">
    <location>
        <begin position="380"/>
        <end position="430"/>
    </location>
</feature>
<protein>
    <recommendedName>
        <fullName evidence="3">HNH nuclease domain-containing protein</fullName>
    </recommendedName>
</protein>
<evidence type="ECO:0000313" key="5">
    <source>
        <dbReference type="Proteomes" id="UP000195981"/>
    </source>
</evidence>
<feature type="region of interest" description="Disordered" evidence="2">
    <location>
        <begin position="95"/>
        <end position="120"/>
    </location>
</feature>
<name>A0A1X6WYD3_9MICO</name>
<evidence type="ECO:0000313" key="4">
    <source>
        <dbReference type="EMBL" id="SLM90965.1"/>
    </source>
</evidence>
<feature type="region of interest" description="Disordered" evidence="2">
    <location>
        <begin position="452"/>
        <end position="492"/>
    </location>
</feature>
<feature type="compositionally biased region" description="Polar residues" evidence="2">
    <location>
        <begin position="507"/>
        <end position="523"/>
    </location>
</feature>
<accession>A0A1X6WYD3</accession>
<organism evidence="4 5">
    <name type="scientific">Brachybacterium nesterenkovii</name>
    <dbReference type="NCBI Taxonomy" id="47847"/>
    <lineage>
        <taxon>Bacteria</taxon>
        <taxon>Bacillati</taxon>
        <taxon>Actinomycetota</taxon>
        <taxon>Actinomycetes</taxon>
        <taxon>Micrococcales</taxon>
        <taxon>Dermabacteraceae</taxon>
        <taxon>Brachybacterium</taxon>
    </lineage>
</organism>
<dbReference type="Gene3D" id="1.10.30.50">
    <property type="match status" value="1"/>
</dbReference>
<dbReference type="SMART" id="SM00507">
    <property type="entry name" value="HNHc"/>
    <property type="match status" value="1"/>
</dbReference>
<dbReference type="GO" id="GO:0003676">
    <property type="term" value="F:nucleic acid binding"/>
    <property type="evidence" value="ECO:0007669"/>
    <property type="project" value="InterPro"/>
</dbReference>
<gene>
    <name evidence="4" type="ORF">FM110_05935</name>
</gene>
<keyword evidence="5" id="KW-1185">Reference proteome</keyword>
<feature type="region of interest" description="Disordered" evidence="2">
    <location>
        <begin position="504"/>
        <end position="567"/>
    </location>
</feature>
<reference evidence="4 5" key="1">
    <citation type="submission" date="2017-02" db="EMBL/GenBank/DDBJ databases">
        <authorList>
            <person name="Peterson S.W."/>
        </authorList>
    </citation>
    <scope>NUCLEOTIDE SEQUENCE [LARGE SCALE GENOMIC DNA]</scope>
    <source>
        <strain evidence="4 5">CIP104813</strain>
    </source>
</reference>
<evidence type="ECO:0000256" key="2">
    <source>
        <dbReference type="SAM" id="MobiDB-lite"/>
    </source>
</evidence>
<dbReference type="Pfam" id="PF01844">
    <property type="entry name" value="HNH"/>
    <property type="match status" value="1"/>
</dbReference>
<dbReference type="Pfam" id="PF02720">
    <property type="entry name" value="DUF222"/>
    <property type="match status" value="1"/>
</dbReference>
<dbReference type="AlphaFoldDB" id="A0A1X6WYD3"/>
<dbReference type="CDD" id="cd00085">
    <property type="entry name" value="HNHc"/>
    <property type="match status" value="1"/>
</dbReference>
<proteinExistence type="inferred from homology"/>
<dbReference type="GO" id="GO:0004519">
    <property type="term" value="F:endonuclease activity"/>
    <property type="evidence" value="ECO:0007669"/>
    <property type="project" value="InterPro"/>
</dbReference>
<dbReference type="InterPro" id="IPR003870">
    <property type="entry name" value="DUF222"/>
</dbReference>
<dbReference type="GO" id="GO:0008270">
    <property type="term" value="F:zinc ion binding"/>
    <property type="evidence" value="ECO:0007669"/>
    <property type="project" value="InterPro"/>
</dbReference>
<evidence type="ECO:0000256" key="1">
    <source>
        <dbReference type="ARBA" id="ARBA00023450"/>
    </source>
</evidence>
<dbReference type="Proteomes" id="UP000195981">
    <property type="component" value="Unassembled WGS sequence"/>
</dbReference>
<comment type="similarity">
    <text evidence="1">Belongs to the Rv1128c/1148c/1588c/1702c/1945/3466 family.</text>
</comment>
<feature type="compositionally biased region" description="Basic and acidic residues" evidence="2">
    <location>
        <begin position="478"/>
        <end position="492"/>
    </location>
</feature>
<dbReference type="InterPro" id="IPR003615">
    <property type="entry name" value="HNH_nuc"/>
</dbReference>
<feature type="compositionally biased region" description="Polar residues" evidence="2">
    <location>
        <begin position="534"/>
        <end position="545"/>
    </location>
</feature>
<dbReference type="InterPro" id="IPR002711">
    <property type="entry name" value="HNH"/>
</dbReference>
<dbReference type="EMBL" id="FWFG01000052">
    <property type="protein sequence ID" value="SLM90965.1"/>
    <property type="molecule type" value="Genomic_DNA"/>
</dbReference>
<evidence type="ECO:0000259" key="3">
    <source>
        <dbReference type="SMART" id="SM00507"/>
    </source>
</evidence>
<sequence length="583" mass="61768">MHGTGSGDRSRTAARLHVDEDRTVRITDSDGSPALDLEAAIGELARIGTQGDDGFRTGELDAADLAEILETMRRLHCAAAAVEARAQEAIERAVRAEHPADDDATSSRSAQREVSMASRLSPARAAGLVASSRRLVHAMPRTLTALAAGALSPEQAHAVGRSVGPIPSDEQRGQVDALLAERLPDLEHAGCRRLEREVGALVHAMDPAGASTRHDRARRDRTVTMTPRAHGMAAVTAVLPAIDASLMRKRLSLEAERLRAQGDQRGHQAIMADVLADAVIGRGPGLDPVTLDIGVIITERSLFAPDHGDAAVLEGYGTVPPRLIHCELARWLHEPVDGQGEVLGADGPALRAVLRRLYTHPTSGELVAVESVGRAFPKALARFARWRDGDVCAAPYCDAPVRQTDHIRAVSEGGCTTLDNGQGLCAGCNAKERLFADVRVVADGDGAHAVQWTSRTGRTATVAPPPADPAVLRRRRRVEHDPSDHDPVDHDLTETATRTAIEAEGNGAQTPPGASSGALSTPRQPGPGAGAVGRSSQLPASTPPSRTGPDPDAERRRWPGRIDPTGSAVELALLRVVTERLRQ</sequence>